<organism evidence="2 3">
    <name type="scientific">Lacicoccus qingdaonensis</name>
    <dbReference type="NCBI Taxonomy" id="576118"/>
    <lineage>
        <taxon>Bacteria</taxon>
        <taxon>Bacillati</taxon>
        <taxon>Bacillota</taxon>
        <taxon>Bacilli</taxon>
        <taxon>Bacillales</taxon>
        <taxon>Salinicoccaceae</taxon>
        <taxon>Lacicoccus</taxon>
    </lineage>
</organism>
<keyword evidence="1" id="KW-0812">Transmembrane</keyword>
<gene>
    <name evidence="2" type="ORF">SAMN05216216_10295</name>
</gene>
<accession>A0A1G9B4S0</accession>
<dbReference type="Proteomes" id="UP000199008">
    <property type="component" value="Unassembled WGS sequence"/>
</dbReference>
<evidence type="ECO:0000313" key="3">
    <source>
        <dbReference type="Proteomes" id="UP000199008"/>
    </source>
</evidence>
<protein>
    <recommendedName>
        <fullName evidence="4">DUF3169 family protein</fullName>
    </recommendedName>
</protein>
<dbReference type="Pfam" id="PF11368">
    <property type="entry name" value="DUF3169"/>
    <property type="match status" value="1"/>
</dbReference>
<proteinExistence type="predicted"/>
<keyword evidence="1" id="KW-0472">Membrane</keyword>
<name>A0A1G9B4S0_9BACL</name>
<dbReference type="AlphaFoldDB" id="A0A1G9B4S0"/>
<feature type="transmembrane region" description="Helical" evidence="1">
    <location>
        <begin position="178"/>
        <end position="199"/>
    </location>
</feature>
<feature type="transmembrane region" description="Helical" evidence="1">
    <location>
        <begin position="7"/>
        <end position="25"/>
    </location>
</feature>
<sequence length="229" mass="25805">MKRILRLLMYAILGAITGLSVSAIAVRNDGFRMDEIYFWIGIAALLLSIIMIVVSIYMYRTLMTVSGDYTKYMDMDAYDIYRYNKFNDLQVANTFSLISAAIAVAILIVLETSLILVAAAGIVYLFTVWLAIKSSGIMRKLYPDRDLPKAGDKDYAEKLLAASDEGERHIILNGLYKSYNLMQVALFTGIILLIFYSIITGESQIFSIILIGVIMIISQLKYSLEIREK</sequence>
<dbReference type="EMBL" id="FNFY01000002">
    <property type="protein sequence ID" value="SDK33805.1"/>
    <property type="molecule type" value="Genomic_DNA"/>
</dbReference>
<feature type="transmembrane region" description="Helical" evidence="1">
    <location>
        <begin position="91"/>
        <end position="108"/>
    </location>
</feature>
<dbReference type="RefSeq" id="WP_176754024.1">
    <property type="nucleotide sequence ID" value="NZ_FNFY01000002.1"/>
</dbReference>
<keyword evidence="3" id="KW-1185">Reference proteome</keyword>
<feature type="transmembrane region" description="Helical" evidence="1">
    <location>
        <begin position="114"/>
        <end position="132"/>
    </location>
</feature>
<feature type="transmembrane region" description="Helical" evidence="1">
    <location>
        <begin position="37"/>
        <end position="59"/>
    </location>
</feature>
<reference evidence="3" key="1">
    <citation type="submission" date="2016-10" db="EMBL/GenBank/DDBJ databases">
        <authorList>
            <person name="Varghese N."/>
            <person name="Submissions S."/>
        </authorList>
    </citation>
    <scope>NUCLEOTIDE SEQUENCE [LARGE SCALE GENOMIC DNA]</scope>
    <source>
        <strain evidence="3">CGMCC 1.8895</strain>
    </source>
</reference>
<evidence type="ECO:0000256" key="1">
    <source>
        <dbReference type="SAM" id="Phobius"/>
    </source>
</evidence>
<evidence type="ECO:0000313" key="2">
    <source>
        <dbReference type="EMBL" id="SDK33805.1"/>
    </source>
</evidence>
<feature type="transmembrane region" description="Helical" evidence="1">
    <location>
        <begin position="205"/>
        <end position="224"/>
    </location>
</feature>
<evidence type="ECO:0008006" key="4">
    <source>
        <dbReference type="Google" id="ProtNLM"/>
    </source>
</evidence>
<dbReference type="InterPro" id="IPR021509">
    <property type="entry name" value="DUF3169"/>
</dbReference>
<keyword evidence="1" id="KW-1133">Transmembrane helix</keyword>
<dbReference type="STRING" id="576118.SAMN05216216_10295"/>